<dbReference type="EMBL" id="JARJCW010000173">
    <property type="protein sequence ID" value="KAJ7189552.1"/>
    <property type="molecule type" value="Genomic_DNA"/>
</dbReference>
<accession>A0AAD6UKN2</accession>
<evidence type="ECO:0000256" key="1">
    <source>
        <dbReference type="ARBA" id="ARBA00010088"/>
    </source>
</evidence>
<evidence type="ECO:0000259" key="3">
    <source>
        <dbReference type="Pfam" id="PF00561"/>
    </source>
</evidence>
<dbReference type="Proteomes" id="UP001219525">
    <property type="component" value="Unassembled WGS sequence"/>
</dbReference>
<dbReference type="Pfam" id="PF00561">
    <property type="entry name" value="Abhydrolase_1"/>
    <property type="match status" value="1"/>
</dbReference>
<dbReference type="GO" id="GO:0008233">
    <property type="term" value="F:peptidase activity"/>
    <property type="evidence" value="ECO:0007669"/>
    <property type="project" value="InterPro"/>
</dbReference>
<dbReference type="PANTHER" id="PTHR43248">
    <property type="entry name" value="2-SUCCINYL-6-HYDROXY-2,4-CYCLOHEXADIENE-1-CARBOXYLATE SYNTHASE"/>
    <property type="match status" value="1"/>
</dbReference>
<proteinExistence type="inferred from homology"/>
<reference evidence="4" key="1">
    <citation type="submission" date="2023-03" db="EMBL/GenBank/DDBJ databases">
        <title>Massive genome expansion in bonnet fungi (Mycena s.s.) driven by repeated elements and novel gene families across ecological guilds.</title>
        <authorList>
            <consortium name="Lawrence Berkeley National Laboratory"/>
            <person name="Harder C.B."/>
            <person name="Miyauchi S."/>
            <person name="Viragh M."/>
            <person name="Kuo A."/>
            <person name="Thoen E."/>
            <person name="Andreopoulos B."/>
            <person name="Lu D."/>
            <person name="Skrede I."/>
            <person name="Drula E."/>
            <person name="Henrissat B."/>
            <person name="Morin E."/>
            <person name="Kohler A."/>
            <person name="Barry K."/>
            <person name="LaButti K."/>
            <person name="Morin E."/>
            <person name="Salamov A."/>
            <person name="Lipzen A."/>
            <person name="Mereny Z."/>
            <person name="Hegedus B."/>
            <person name="Baldrian P."/>
            <person name="Stursova M."/>
            <person name="Weitz H."/>
            <person name="Taylor A."/>
            <person name="Grigoriev I.V."/>
            <person name="Nagy L.G."/>
            <person name="Martin F."/>
            <person name="Kauserud H."/>
        </authorList>
    </citation>
    <scope>NUCLEOTIDE SEQUENCE</scope>
    <source>
        <strain evidence="4">9144</strain>
    </source>
</reference>
<comment type="similarity">
    <text evidence="1">Belongs to the peptidase S33 family.</text>
</comment>
<dbReference type="InterPro" id="IPR000073">
    <property type="entry name" value="AB_hydrolase_1"/>
</dbReference>
<dbReference type="PANTHER" id="PTHR43248:SF2">
    <property type="entry name" value="PROLYL AMINOPEPTIDASE"/>
    <property type="match status" value="1"/>
</dbReference>
<keyword evidence="5" id="KW-1185">Reference proteome</keyword>
<organism evidence="4 5">
    <name type="scientific">Mycena pura</name>
    <dbReference type="NCBI Taxonomy" id="153505"/>
    <lineage>
        <taxon>Eukaryota</taxon>
        <taxon>Fungi</taxon>
        <taxon>Dikarya</taxon>
        <taxon>Basidiomycota</taxon>
        <taxon>Agaricomycotina</taxon>
        <taxon>Agaricomycetes</taxon>
        <taxon>Agaricomycetidae</taxon>
        <taxon>Agaricales</taxon>
        <taxon>Marasmiineae</taxon>
        <taxon>Mycenaceae</taxon>
        <taxon>Mycena</taxon>
    </lineage>
</organism>
<keyword evidence="2" id="KW-0378">Hydrolase</keyword>
<feature type="domain" description="AB hydrolase-1" evidence="3">
    <location>
        <begin position="120"/>
        <end position="283"/>
    </location>
</feature>
<sequence>MLSIRTTFSGTYLSRCGSRATIMRHISSDRRLLTLTSTTPIRNPCTRHPPSAAATMSQITQKAADLETYVSKGGIKVTERFFNVPLDYANPTGEKIRIFVRHVIPKSKAKTIDEEGKLPYLLYLQGGPGFEIDQQWTSAFAQEIHEQGYQTLWLDQRGTGLSTHISPESLPLRLVTDQDKADYLRHFRADSIVKDCEEIRKILLGDKPNPEDRKWTVMGQSFGGFCAITYLSFFPSSLKEVFLTGGLAPLDENPDRVYASLISILRKRNESYYQKYPQDIKRIRDILAYLEANEVELPSGGRLSVSRWLQLGIHFGGTGGIDRMHQTVLRVVNDLELFGRLTFKTLQIIQSKYSYDGNPIYAILHEPLYCQGHASRWSAARTIANHAQFSWAHVKKLVDTEPIYFYGEMIFPDMFDDYVNLRPLKGAAQILANHSSWGPLYDIEQLRKNEVKVTAATYFNDMYVEFGIAQETASIIKNTEQYITNQLNHDGIGQDAKDVMKHLFQLSKREYD</sequence>
<evidence type="ECO:0000313" key="4">
    <source>
        <dbReference type="EMBL" id="KAJ7189552.1"/>
    </source>
</evidence>
<comment type="caution">
    <text evidence="4">The sequence shown here is derived from an EMBL/GenBank/DDBJ whole genome shotgun (WGS) entry which is preliminary data.</text>
</comment>
<protein>
    <submittedName>
        <fullName evidence="4">Alpha/beta-hydrolase</fullName>
    </submittedName>
</protein>
<dbReference type="InterPro" id="IPR002410">
    <property type="entry name" value="Peptidase_S33"/>
</dbReference>
<evidence type="ECO:0000256" key="2">
    <source>
        <dbReference type="ARBA" id="ARBA00022801"/>
    </source>
</evidence>
<evidence type="ECO:0000313" key="5">
    <source>
        <dbReference type="Proteomes" id="UP001219525"/>
    </source>
</evidence>
<dbReference type="InterPro" id="IPR051601">
    <property type="entry name" value="Serine_prot/Carboxylest_S33"/>
</dbReference>
<dbReference type="AlphaFoldDB" id="A0AAD6UKN2"/>
<dbReference type="InterPro" id="IPR029058">
    <property type="entry name" value="AB_hydrolase_fold"/>
</dbReference>
<dbReference type="PRINTS" id="PR00793">
    <property type="entry name" value="PROAMNOPTASE"/>
</dbReference>
<dbReference type="SUPFAM" id="SSF53474">
    <property type="entry name" value="alpha/beta-Hydrolases"/>
    <property type="match status" value="1"/>
</dbReference>
<dbReference type="Gene3D" id="3.40.50.1820">
    <property type="entry name" value="alpha/beta hydrolase"/>
    <property type="match status" value="1"/>
</dbReference>
<gene>
    <name evidence="4" type="ORF">GGX14DRAFT_484750</name>
</gene>
<name>A0AAD6UKN2_9AGAR</name>
<dbReference type="GO" id="GO:0006508">
    <property type="term" value="P:proteolysis"/>
    <property type="evidence" value="ECO:0007669"/>
    <property type="project" value="InterPro"/>
</dbReference>